<dbReference type="InterPro" id="IPR041280">
    <property type="entry name" value="Big_10"/>
</dbReference>
<dbReference type="InterPro" id="IPR005490">
    <property type="entry name" value="LD_TPept_cat_dom"/>
</dbReference>
<evidence type="ECO:0000259" key="15">
    <source>
        <dbReference type="PROSITE" id="PS52029"/>
    </source>
</evidence>
<dbReference type="GO" id="GO:0018104">
    <property type="term" value="P:peptidoglycan-protein cross-linking"/>
    <property type="evidence" value="ECO:0007669"/>
    <property type="project" value="TreeGrafter"/>
</dbReference>
<evidence type="ECO:0000256" key="12">
    <source>
        <dbReference type="ARBA" id="ARBA00060592"/>
    </source>
</evidence>
<dbReference type="SUPFAM" id="SSF141523">
    <property type="entry name" value="L,D-transpeptidase catalytic domain-like"/>
    <property type="match status" value="1"/>
</dbReference>
<comment type="caution">
    <text evidence="16">The sequence shown here is derived from an EMBL/GenBank/DDBJ whole genome shotgun (WGS) entry which is preliminary data.</text>
</comment>
<feature type="chain" id="PRO_5038482096" evidence="14">
    <location>
        <begin position="27"/>
        <end position="410"/>
    </location>
</feature>
<keyword evidence="7" id="KW-0472">Membrane</keyword>
<dbReference type="Pfam" id="PF03734">
    <property type="entry name" value="YkuD"/>
    <property type="match status" value="1"/>
</dbReference>
<feature type="active site" description="Proton donor/acceptor" evidence="13">
    <location>
        <position position="328"/>
    </location>
</feature>
<feature type="signal peptide" evidence="14">
    <location>
        <begin position="1"/>
        <end position="26"/>
    </location>
</feature>
<gene>
    <name evidence="16" type="ORF">G5C51_00010</name>
</gene>
<keyword evidence="2" id="KW-1003">Cell membrane</keyword>
<dbReference type="Pfam" id="PF17964">
    <property type="entry name" value="Big_10"/>
    <property type="match status" value="1"/>
</dbReference>
<dbReference type="GO" id="GO:0071972">
    <property type="term" value="F:peptidoglycan L,D-transpeptidase activity"/>
    <property type="evidence" value="ECO:0007669"/>
    <property type="project" value="TreeGrafter"/>
</dbReference>
<dbReference type="InterPro" id="IPR050979">
    <property type="entry name" value="LD-transpeptidase"/>
</dbReference>
<dbReference type="GO" id="GO:0005576">
    <property type="term" value="C:extracellular region"/>
    <property type="evidence" value="ECO:0007669"/>
    <property type="project" value="TreeGrafter"/>
</dbReference>
<evidence type="ECO:0000256" key="5">
    <source>
        <dbReference type="ARBA" id="ARBA00022960"/>
    </source>
</evidence>
<evidence type="ECO:0000256" key="6">
    <source>
        <dbReference type="ARBA" id="ARBA00022984"/>
    </source>
</evidence>
<evidence type="ECO:0000256" key="14">
    <source>
        <dbReference type="SAM" id="SignalP"/>
    </source>
</evidence>
<proteinExistence type="predicted"/>
<keyword evidence="5 13" id="KW-0133">Cell shape</keyword>
<keyword evidence="8" id="KW-0564">Palmitate</keyword>
<dbReference type="GO" id="GO:0008360">
    <property type="term" value="P:regulation of cell shape"/>
    <property type="evidence" value="ECO:0007669"/>
    <property type="project" value="UniProtKB-UniRule"/>
</dbReference>
<dbReference type="InterPro" id="IPR038063">
    <property type="entry name" value="Transpep_catalytic_dom"/>
</dbReference>
<evidence type="ECO:0000256" key="3">
    <source>
        <dbReference type="ARBA" id="ARBA00022679"/>
    </source>
</evidence>
<dbReference type="PROSITE" id="PS52029">
    <property type="entry name" value="LD_TPASE"/>
    <property type="match status" value="1"/>
</dbReference>
<feature type="domain" description="L,D-TPase catalytic" evidence="15">
    <location>
        <begin position="245"/>
        <end position="370"/>
    </location>
</feature>
<dbReference type="EMBL" id="JAAKZV010000001">
    <property type="protein sequence ID" value="NGN62296.1"/>
    <property type="molecule type" value="Genomic_DNA"/>
</dbReference>
<dbReference type="PROSITE" id="PS51257">
    <property type="entry name" value="PROKAR_LIPOPROTEIN"/>
    <property type="match status" value="1"/>
</dbReference>
<evidence type="ECO:0000256" key="2">
    <source>
        <dbReference type="ARBA" id="ARBA00022475"/>
    </source>
</evidence>
<evidence type="ECO:0000256" key="10">
    <source>
        <dbReference type="ARBA" id="ARBA00023315"/>
    </source>
</evidence>
<dbReference type="Gene3D" id="2.60.40.3710">
    <property type="match status" value="1"/>
</dbReference>
<keyword evidence="9" id="KW-0449">Lipoprotein</keyword>
<protein>
    <submittedName>
        <fullName evidence="16">L,D-transpeptidase</fullName>
    </submittedName>
</protein>
<dbReference type="RefSeq" id="WP_165229318.1">
    <property type="nucleotide sequence ID" value="NZ_JAAKZV010000001.1"/>
</dbReference>
<evidence type="ECO:0000313" key="16">
    <source>
        <dbReference type="EMBL" id="NGN62296.1"/>
    </source>
</evidence>
<accession>A0A6G4TS42</accession>
<evidence type="ECO:0000256" key="11">
    <source>
        <dbReference type="ARBA" id="ARBA00023316"/>
    </source>
</evidence>
<keyword evidence="11 13" id="KW-0961">Cell wall biogenesis/degradation</keyword>
<keyword evidence="6 13" id="KW-0573">Peptidoglycan synthesis</keyword>
<keyword evidence="10" id="KW-0012">Acyltransferase</keyword>
<evidence type="ECO:0000256" key="8">
    <source>
        <dbReference type="ARBA" id="ARBA00023139"/>
    </source>
</evidence>
<evidence type="ECO:0000256" key="9">
    <source>
        <dbReference type="ARBA" id="ARBA00023288"/>
    </source>
</evidence>
<dbReference type="Proteomes" id="UP000481583">
    <property type="component" value="Unassembled WGS sequence"/>
</dbReference>
<evidence type="ECO:0000256" key="4">
    <source>
        <dbReference type="ARBA" id="ARBA00022729"/>
    </source>
</evidence>
<dbReference type="PANTHER" id="PTHR30582">
    <property type="entry name" value="L,D-TRANSPEPTIDASE"/>
    <property type="match status" value="1"/>
</dbReference>
<keyword evidence="4 14" id="KW-0732">Signal</keyword>
<keyword evidence="3" id="KW-0808">Transferase</keyword>
<dbReference type="AlphaFoldDB" id="A0A6G4TS42"/>
<comment type="pathway">
    <text evidence="12">Glycan biosynthesis.</text>
</comment>
<dbReference type="GO" id="GO:0016746">
    <property type="term" value="F:acyltransferase activity"/>
    <property type="evidence" value="ECO:0007669"/>
    <property type="project" value="UniProtKB-KW"/>
</dbReference>
<keyword evidence="17" id="KW-1185">Reference proteome</keyword>
<feature type="active site" description="Nucleophile" evidence="13">
    <location>
        <position position="346"/>
    </location>
</feature>
<evidence type="ECO:0000256" key="1">
    <source>
        <dbReference type="ARBA" id="ARBA00004752"/>
    </source>
</evidence>
<dbReference type="PANTHER" id="PTHR30582:SF2">
    <property type="entry name" value="L,D-TRANSPEPTIDASE YCIB-RELATED"/>
    <property type="match status" value="1"/>
</dbReference>
<comment type="pathway">
    <text evidence="1 13">Cell wall biogenesis; peptidoglycan biosynthesis.</text>
</comment>
<evidence type="ECO:0000256" key="7">
    <source>
        <dbReference type="ARBA" id="ARBA00023136"/>
    </source>
</evidence>
<dbReference type="UniPathway" id="UPA00219"/>
<evidence type="ECO:0000313" key="17">
    <source>
        <dbReference type="Proteomes" id="UP000481583"/>
    </source>
</evidence>
<dbReference type="Gene3D" id="2.60.40.3780">
    <property type="match status" value="1"/>
</dbReference>
<sequence length="410" mass="44342">MRQLPRRRLALACALLLSTVAPGLTACADRTEHPLAFRAFDAAARLAVSGHGADGLDPARPLVVRSASAGDRITDVTAVDQHGRHVGGRLSADGSHWLSTAGLSGGARYTVRVGTEDTSGARGRGTLHVHTRKFPGKQQTLGVELGPRSGTYGVGQPIRAKVGKRVTDPDVRAAVVRALRVDSSPGVEGAWRWINDRELHYRPRDYWPAGTRITVRTTELTPVRAGHVLRLRAPGELRLRIGADVRAVTDAAGHEMTVWKNGELLRTIPVTTGKPGFETRNGVKVILDEEAKARMRSATIGIKAGSKESYDLQVRWATRLTESGEFVHAAPWSVGAQGSANVSHGCTGMSTENAHWFFERTRPGDVVVVEGSDGKEMEPFGNGYGDWNLSWRDWQGTTPPSDRGRLRIGA</sequence>
<dbReference type="CDD" id="cd16913">
    <property type="entry name" value="YkuD_like"/>
    <property type="match status" value="1"/>
</dbReference>
<name>A0A6G4TS42_9ACTN</name>
<dbReference type="GO" id="GO:0071555">
    <property type="term" value="P:cell wall organization"/>
    <property type="evidence" value="ECO:0007669"/>
    <property type="project" value="UniProtKB-UniRule"/>
</dbReference>
<dbReference type="Gene3D" id="2.40.440.10">
    <property type="entry name" value="L,D-transpeptidase catalytic domain-like"/>
    <property type="match status" value="1"/>
</dbReference>
<reference evidence="16 17" key="1">
    <citation type="submission" date="2020-02" db="EMBL/GenBank/DDBJ databases">
        <title>Whole-genome analyses of novel actinobacteria.</title>
        <authorList>
            <person name="Sahin N."/>
        </authorList>
    </citation>
    <scope>NUCLEOTIDE SEQUENCE [LARGE SCALE GENOMIC DNA]</scope>
    <source>
        <strain evidence="16 17">A7024</strain>
    </source>
</reference>
<evidence type="ECO:0000256" key="13">
    <source>
        <dbReference type="PROSITE-ProRule" id="PRU01373"/>
    </source>
</evidence>
<organism evidence="16 17">
    <name type="scientific">Streptomyces coryli</name>
    <dbReference type="NCBI Taxonomy" id="1128680"/>
    <lineage>
        <taxon>Bacteria</taxon>
        <taxon>Bacillati</taxon>
        <taxon>Actinomycetota</taxon>
        <taxon>Actinomycetes</taxon>
        <taxon>Kitasatosporales</taxon>
        <taxon>Streptomycetaceae</taxon>
        <taxon>Streptomyces</taxon>
    </lineage>
</organism>
<dbReference type="FunFam" id="2.40.440.10:FF:000005">
    <property type="entry name" value="L,D-transpeptidase 2"/>
    <property type="match status" value="1"/>
</dbReference>